<protein>
    <recommendedName>
        <fullName evidence="3">Exonuclease domain-containing protein</fullName>
    </recommendedName>
</protein>
<proteinExistence type="predicted"/>
<dbReference type="Proteomes" id="UP000663845">
    <property type="component" value="Unassembled WGS sequence"/>
</dbReference>
<dbReference type="InterPro" id="IPR036397">
    <property type="entry name" value="RNaseH_sf"/>
</dbReference>
<accession>A0A819QI87</accession>
<evidence type="ECO:0000256" key="2">
    <source>
        <dbReference type="ARBA" id="ARBA00022801"/>
    </source>
</evidence>
<dbReference type="SMART" id="SM00479">
    <property type="entry name" value="EXOIII"/>
    <property type="match status" value="1"/>
</dbReference>
<dbReference type="PANTHER" id="PTHR12801">
    <property type="entry name" value="RNA EXONUCLEASE REXO1 / RECO3 FAMILY MEMBER-RELATED"/>
    <property type="match status" value="1"/>
</dbReference>
<keyword evidence="1" id="KW-0540">Nuclease</keyword>
<comment type="caution">
    <text evidence="5">The sequence shown here is derived from an EMBL/GenBank/DDBJ whole genome shotgun (WGS) entry which is preliminary data.</text>
</comment>
<evidence type="ECO:0000313" key="4">
    <source>
        <dbReference type="EMBL" id="CAF0733856.1"/>
    </source>
</evidence>
<dbReference type="PANTHER" id="PTHR12801:SF159">
    <property type="entry name" value="C3H1-TYPE DOMAIN-CONTAINING PROTEIN"/>
    <property type="match status" value="1"/>
</dbReference>
<dbReference type="EMBL" id="CAJOAZ010003825">
    <property type="protein sequence ID" value="CAF4029848.1"/>
    <property type="molecule type" value="Genomic_DNA"/>
</dbReference>
<dbReference type="GO" id="GO:0004527">
    <property type="term" value="F:exonuclease activity"/>
    <property type="evidence" value="ECO:0007669"/>
    <property type="project" value="InterPro"/>
</dbReference>
<dbReference type="InterPro" id="IPR047021">
    <property type="entry name" value="REXO1/3/4-like"/>
</dbReference>
<dbReference type="Proteomes" id="UP000663844">
    <property type="component" value="Unassembled WGS sequence"/>
</dbReference>
<organism evidence="5 6">
    <name type="scientific">Adineta steineri</name>
    <dbReference type="NCBI Taxonomy" id="433720"/>
    <lineage>
        <taxon>Eukaryota</taxon>
        <taxon>Metazoa</taxon>
        <taxon>Spiralia</taxon>
        <taxon>Gnathifera</taxon>
        <taxon>Rotifera</taxon>
        <taxon>Eurotatoria</taxon>
        <taxon>Bdelloidea</taxon>
        <taxon>Adinetida</taxon>
        <taxon>Adinetidae</taxon>
        <taxon>Adineta</taxon>
    </lineage>
</organism>
<evidence type="ECO:0000313" key="6">
    <source>
        <dbReference type="Proteomes" id="UP000663844"/>
    </source>
</evidence>
<dbReference type="SUPFAM" id="SSF53098">
    <property type="entry name" value="Ribonuclease H-like"/>
    <property type="match status" value="1"/>
</dbReference>
<evidence type="ECO:0000259" key="3">
    <source>
        <dbReference type="SMART" id="SM00479"/>
    </source>
</evidence>
<dbReference type="InterPro" id="IPR012337">
    <property type="entry name" value="RNaseH-like_sf"/>
</dbReference>
<gene>
    <name evidence="4" type="ORF">JYZ213_LOCUS1413</name>
    <name evidence="5" type="ORF">OXD698_LOCUS31235</name>
</gene>
<name>A0A819QI87_9BILA</name>
<dbReference type="InterPro" id="IPR013520">
    <property type="entry name" value="Ribonucl_H"/>
</dbReference>
<dbReference type="GO" id="GO:0003676">
    <property type="term" value="F:nucleic acid binding"/>
    <property type="evidence" value="ECO:0007669"/>
    <property type="project" value="InterPro"/>
</dbReference>
<dbReference type="GO" id="GO:0005634">
    <property type="term" value="C:nucleus"/>
    <property type="evidence" value="ECO:0007669"/>
    <property type="project" value="TreeGrafter"/>
</dbReference>
<keyword evidence="2" id="KW-0378">Hydrolase</keyword>
<dbReference type="AlphaFoldDB" id="A0A819QI87"/>
<evidence type="ECO:0000313" key="5">
    <source>
        <dbReference type="EMBL" id="CAF4029848.1"/>
    </source>
</evidence>
<sequence length="303" mass="34059">MNKIPTIVDATRKHNDVEVERKRIRAVRNSDVLIQLTYDSQKSSSNKSSSNQLCQILSIDVGCVATGYSHLDRAPCCVAIVNNRCEIIFNSLIKPDKPVVSDLLPFSGVRTAELWDAPSFNEVIEKVHSFFTPTTLIVGQSIMSDIEWMKLEQGVHYSSLIELGDEFTTFDPKYGTHEAYVLLNIDLNAMGGHVAKNDAKASIKLYNEYLKDKDQSKLGQAQNALLKAPTKIPLFRQFSGIYEGVCLSAFNRGYCRCGQPLISELHKQTNEKKCRNSNDRKEEGLSTLLIHKKMKVINEKSQT</sequence>
<feature type="domain" description="Exonuclease" evidence="3">
    <location>
        <begin position="55"/>
        <end position="215"/>
    </location>
</feature>
<dbReference type="Pfam" id="PF00929">
    <property type="entry name" value="RNase_T"/>
    <property type="match status" value="1"/>
</dbReference>
<dbReference type="Gene3D" id="3.30.420.10">
    <property type="entry name" value="Ribonuclease H-like superfamily/Ribonuclease H"/>
    <property type="match status" value="1"/>
</dbReference>
<dbReference type="EMBL" id="CAJNOG010000006">
    <property type="protein sequence ID" value="CAF0733856.1"/>
    <property type="molecule type" value="Genomic_DNA"/>
</dbReference>
<reference evidence="5" key="1">
    <citation type="submission" date="2021-02" db="EMBL/GenBank/DDBJ databases">
        <authorList>
            <person name="Nowell W R."/>
        </authorList>
    </citation>
    <scope>NUCLEOTIDE SEQUENCE</scope>
</reference>
<evidence type="ECO:0000256" key="1">
    <source>
        <dbReference type="ARBA" id="ARBA00022722"/>
    </source>
</evidence>